<dbReference type="Proteomes" id="UP000032232">
    <property type="component" value="Unassembled WGS sequence"/>
</dbReference>
<comment type="similarity">
    <text evidence="2">Belongs to the FliE family.</text>
</comment>
<sequence length="87" mass="9037">MDIGSIQGVSGYATKTTGISDEAIGAAEEFLQMLQSAETQAAASVTGGGDPHELVTALAESKLALEATVAIRDRVVEAYNELLRMPV</sequence>
<evidence type="ECO:0000256" key="3">
    <source>
        <dbReference type="ARBA" id="ARBA00023143"/>
    </source>
</evidence>
<keyword evidence="5" id="KW-1185">Reference proteome</keyword>
<comment type="subcellular location">
    <subcellularLocation>
        <location evidence="1">Bacterial flagellum basal body</location>
    </subcellularLocation>
</comment>
<dbReference type="AlphaFoldDB" id="A0A0D1EBR0"/>
<proteinExistence type="inferred from homology"/>
<dbReference type="RefSeq" id="WP_043920851.1">
    <property type="nucleotide sequence ID" value="NZ_FZPF01000001.1"/>
</dbReference>
<dbReference type="PATRIC" id="fig|935700.4.peg.4221"/>
<dbReference type="EMBL" id="JYFE01000081">
    <property type="protein sequence ID" value="KIT14301.1"/>
    <property type="molecule type" value="Genomic_DNA"/>
</dbReference>
<keyword evidence="3" id="KW-0975">Bacterial flagellum</keyword>
<evidence type="ECO:0000313" key="5">
    <source>
        <dbReference type="Proteomes" id="UP000032232"/>
    </source>
</evidence>
<dbReference type="GO" id="GO:0009425">
    <property type="term" value="C:bacterial-type flagellum basal body"/>
    <property type="evidence" value="ECO:0007669"/>
    <property type="project" value="UniProtKB-SubCell"/>
</dbReference>
<dbReference type="GO" id="GO:0003774">
    <property type="term" value="F:cytoskeletal motor activity"/>
    <property type="evidence" value="ECO:0007669"/>
    <property type="project" value="InterPro"/>
</dbReference>
<evidence type="ECO:0000256" key="1">
    <source>
        <dbReference type="ARBA" id="ARBA00004117"/>
    </source>
</evidence>
<dbReference type="GO" id="GO:0005198">
    <property type="term" value="F:structural molecule activity"/>
    <property type="evidence" value="ECO:0007669"/>
    <property type="project" value="InterPro"/>
</dbReference>
<dbReference type="PANTHER" id="PTHR34653:SF1">
    <property type="entry name" value="FLAGELLAR HOOK-BASAL BODY COMPLEX PROTEIN FLIE"/>
    <property type="match status" value="1"/>
</dbReference>
<dbReference type="InterPro" id="IPR001624">
    <property type="entry name" value="FliE"/>
</dbReference>
<comment type="caution">
    <text evidence="4">The sequence shown here is derived from an EMBL/GenBank/DDBJ whole genome shotgun (WGS) entry which is preliminary data.</text>
</comment>
<organism evidence="4 5">
    <name type="scientific">Jannaschia aquimarina</name>
    <dbReference type="NCBI Taxonomy" id="935700"/>
    <lineage>
        <taxon>Bacteria</taxon>
        <taxon>Pseudomonadati</taxon>
        <taxon>Pseudomonadota</taxon>
        <taxon>Alphaproteobacteria</taxon>
        <taxon>Rhodobacterales</taxon>
        <taxon>Roseobacteraceae</taxon>
        <taxon>Jannaschia</taxon>
    </lineage>
</organism>
<evidence type="ECO:0000313" key="4">
    <source>
        <dbReference type="EMBL" id="KIT14301.1"/>
    </source>
</evidence>
<evidence type="ECO:0000256" key="2">
    <source>
        <dbReference type="ARBA" id="ARBA00009272"/>
    </source>
</evidence>
<dbReference type="STRING" id="935700.jaqu_40950"/>
<dbReference type="Pfam" id="PF02049">
    <property type="entry name" value="FliE"/>
    <property type="match status" value="1"/>
</dbReference>
<dbReference type="GO" id="GO:0071973">
    <property type="term" value="P:bacterial-type flagellum-dependent cell motility"/>
    <property type="evidence" value="ECO:0007669"/>
    <property type="project" value="InterPro"/>
</dbReference>
<protein>
    <submittedName>
        <fullName evidence="4">FliE protein</fullName>
    </submittedName>
</protein>
<reference evidence="4 5" key="1">
    <citation type="submission" date="2015-02" db="EMBL/GenBank/DDBJ databases">
        <title>Genome Sequence of Jannaschia aquimarina DSM28248, a member of the Roseobacter clade.</title>
        <authorList>
            <person name="Voget S."/>
            <person name="Daniel R."/>
        </authorList>
    </citation>
    <scope>NUCLEOTIDE SEQUENCE [LARGE SCALE GENOMIC DNA]</scope>
    <source>
        <strain evidence="4 5">GSW-M26</strain>
    </source>
</reference>
<dbReference type="OrthoDB" id="9812413at2"/>
<gene>
    <name evidence="4" type="primary">fliE</name>
    <name evidence="4" type="ORF">jaqu_40950</name>
</gene>
<dbReference type="PANTHER" id="PTHR34653">
    <property type="match status" value="1"/>
</dbReference>
<accession>A0A0D1EBR0</accession>
<name>A0A0D1EBR0_9RHOB</name>